<evidence type="ECO:0000313" key="1">
    <source>
        <dbReference type="EMBL" id="MBB3017610.1"/>
    </source>
</evidence>
<gene>
    <name evidence="1" type="ORF">FHR70_000650</name>
</gene>
<dbReference type="Proteomes" id="UP000532010">
    <property type="component" value="Unassembled WGS sequence"/>
</dbReference>
<name>A0A7W4VIX9_9HYPH</name>
<comment type="caution">
    <text evidence="1">The sequence shown here is derived from an EMBL/GenBank/DDBJ whole genome shotgun (WGS) entry which is preliminary data.</text>
</comment>
<dbReference type="InterPro" id="IPR009061">
    <property type="entry name" value="DNA-bd_dom_put_sf"/>
</dbReference>
<reference evidence="1 2" key="1">
    <citation type="submission" date="2020-08" db="EMBL/GenBank/DDBJ databases">
        <title>The Agave Microbiome: Exploring the role of microbial communities in plant adaptations to desert environments.</title>
        <authorList>
            <person name="Partida-Martinez L.P."/>
        </authorList>
    </citation>
    <scope>NUCLEOTIDE SEQUENCE [LARGE SCALE GENOMIC DNA]</scope>
    <source>
        <strain evidence="1 2">AT3.9</strain>
    </source>
</reference>
<protein>
    <recommendedName>
        <fullName evidence="3">DNA-binding protein</fullName>
    </recommendedName>
</protein>
<keyword evidence="2" id="KW-1185">Reference proteome</keyword>
<dbReference type="EMBL" id="JACHWB010000001">
    <property type="protein sequence ID" value="MBB3017610.1"/>
    <property type="molecule type" value="Genomic_DNA"/>
</dbReference>
<dbReference type="AlphaFoldDB" id="A0A7W4VIX9"/>
<sequence>MHEKKFLTPAELSERWGGRITTRTLANWRSQAAGPPFVKIGGAVLYDCEQVAAWEKSNTVTSTSQYRAASA</sequence>
<evidence type="ECO:0008006" key="3">
    <source>
        <dbReference type="Google" id="ProtNLM"/>
    </source>
</evidence>
<dbReference type="RefSeq" id="WP_183447056.1">
    <property type="nucleotide sequence ID" value="NZ_JACHWB010000001.1"/>
</dbReference>
<proteinExistence type="predicted"/>
<dbReference type="SUPFAM" id="SSF46955">
    <property type="entry name" value="Putative DNA-binding domain"/>
    <property type="match status" value="1"/>
</dbReference>
<evidence type="ECO:0000313" key="2">
    <source>
        <dbReference type="Proteomes" id="UP000532010"/>
    </source>
</evidence>
<organism evidence="1 2">
    <name type="scientific">Microvirga lupini</name>
    <dbReference type="NCBI Taxonomy" id="420324"/>
    <lineage>
        <taxon>Bacteria</taxon>
        <taxon>Pseudomonadati</taxon>
        <taxon>Pseudomonadota</taxon>
        <taxon>Alphaproteobacteria</taxon>
        <taxon>Hyphomicrobiales</taxon>
        <taxon>Methylobacteriaceae</taxon>
        <taxon>Microvirga</taxon>
    </lineage>
</organism>
<accession>A0A7W4VIX9</accession>